<keyword evidence="2 4" id="KW-0238">DNA-binding</keyword>
<evidence type="ECO:0000313" key="7">
    <source>
        <dbReference type="Proteomes" id="UP000425960"/>
    </source>
</evidence>
<dbReference type="KEGG" id="dov:DSCO28_58200"/>
<keyword evidence="1" id="KW-0805">Transcription regulation</keyword>
<dbReference type="Gene3D" id="1.10.10.60">
    <property type="entry name" value="Homeodomain-like"/>
    <property type="match status" value="1"/>
</dbReference>
<dbReference type="SUPFAM" id="SSF48498">
    <property type="entry name" value="Tetracyclin repressor-like, C-terminal domain"/>
    <property type="match status" value="1"/>
</dbReference>
<dbReference type="Gene3D" id="1.10.357.10">
    <property type="entry name" value="Tetracycline Repressor, domain 2"/>
    <property type="match status" value="1"/>
</dbReference>
<dbReference type="InterPro" id="IPR001647">
    <property type="entry name" value="HTH_TetR"/>
</dbReference>
<keyword evidence="3" id="KW-0804">Transcription</keyword>
<dbReference type="InterPro" id="IPR009057">
    <property type="entry name" value="Homeodomain-like_sf"/>
</dbReference>
<dbReference type="Proteomes" id="UP000425960">
    <property type="component" value="Chromosome"/>
</dbReference>
<dbReference type="RefSeq" id="WP_155324917.1">
    <property type="nucleotide sequence ID" value="NZ_AP021876.1"/>
</dbReference>
<evidence type="ECO:0000256" key="2">
    <source>
        <dbReference type="ARBA" id="ARBA00023125"/>
    </source>
</evidence>
<dbReference type="EMBL" id="AP021876">
    <property type="protein sequence ID" value="BBO85254.1"/>
    <property type="molecule type" value="Genomic_DNA"/>
</dbReference>
<evidence type="ECO:0000259" key="5">
    <source>
        <dbReference type="PROSITE" id="PS50977"/>
    </source>
</evidence>
<dbReference type="PROSITE" id="PS50977">
    <property type="entry name" value="HTH_TETR_2"/>
    <property type="match status" value="1"/>
</dbReference>
<feature type="DNA-binding region" description="H-T-H motif" evidence="4">
    <location>
        <begin position="24"/>
        <end position="43"/>
    </location>
</feature>
<evidence type="ECO:0000313" key="6">
    <source>
        <dbReference type="EMBL" id="BBO85254.1"/>
    </source>
</evidence>
<organism evidence="6 7">
    <name type="scientific">Desulfosarcina ovata subsp. sediminis</name>
    <dbReference type="NCBI Taxonomy" id="885957"/>
    <lineage>
        <taxon>Bacteria</taxon>
        <taxon>Pseudomonadati</taxon>
        <taxon>Thermodesulfobacteriota</taxon>
        <taxon>Desulfobacteria</taxon>
        <taxon>Desulfobacterales</taxon>
        <taxon>Desulfosarcinaceae</taxon>
        <taxon>Desulfosarcina</taxon>
    </lineage>
</organism>
<dbReference type="AlphaFoldDB" id="A0A5K7ZYN6"/>
<accession>A0A5K7ZYN6</accession>
<gene>
    <name evidence="6" type="ORF">DSCO28_58200</name>
</gene>
<evidence type="ECO:0000256" key="3">
    <source>
        <dbReference type="ARBA" id="ARBA00023163"/>
    </source>
</evidence>
<name>A0A5K7ZYN6_9BACT</name>
<protein>
    <submittedName>
        <fullName evidence="6">TetR family transcriptional regulator</fullName>
    </submittedName>
</protein>
<dbReference type="Pfam" id="PF00440">
    <property type="entry name" value="TetR_N"/>
    <property type="match status" value="1"/>
</dbReference>
<feature type="domain" description="HTH tetR-type" evidence="5">
    <location>
        <begin position="1"/>
        <end position="61"/>
    </location>
</feature>
<evidence type="ECO:0000256" key="4">
    <source>
        <dbReference type="PROSITE-ProRule" id="PRU00335"/>
    </source>
</evidence>
<dbReference type="PANTHER" id="PTHR47506">
    <property type="entry name" value="TRANSCRIPTIONAL REGULATORY PROTEIN"/>
    <property type="match status" value="1"/>
</dbReference>
<dbReference type="InterPro" id="IPR036271">
    <property type="entry name" value="Tet_transcr_reg_TetR-rel_C_sf"/>
</dbReference>
<dbReference type="GO" id="GO:0003677">
    <property type="term" value="F:DNA binding"/>
    <property type="evidence" value="ECO:0007669"/>
    <property type="project" value="UniProtKB-UniRule"/>
</dbReference>
<dbReference type="PRINTS" id="PR00455">
    <property type="entry name" value="HTHTETR"/>
</dbReference>
<proteinExistence type="predicted"/>
<sequence>MSKRNAILAAATRLFSQNGFQGTAVSELSTLTGAATGTIFHHFRNKEDLFLQVLKDVKVNLLEQFEHHRQQTPPEESGIAIVADVITFYLHLAGTMEDQFLILHRHFPYQMAETSPVCRDHLASIYTCLLDIFEEGIQKGVRDGSVTVDDPRKTAMVLFAMVDGIVRLNTYRVYDAGALYECLMAACHRLLDGRSLSR</sequence>
<evidence type="ECO:0000256" key="1">
    <source>
        <dbReference type="ARBA" id="ARBA00023015"/>
    </source>
</evidence>
<dbReference type="SUPFAM" id="SSF46689">
    <property type="entry name" value="Homeodomain-like"/>
    <property type="match status" value="1"/>
</dbReference>
<reference evidence="6 7" key="1">
    <citation type="submission" date="2019-11" db="EMBL/GenBank/DDBJ databases">
        <title>Comparative genomics of hydrocarbon-degrading Desulfosarcina strains.</title>
        <authorList>
            <person name="Watanabe M."/>
            <person name="Kojima H."/>
            <person name="Fukui M."/>
        </authorList>
    </citation>
    <scope>NUCLEOTIDE SEQUENCE [LARGE SCALE GENOMIC DNA]</scope>
    <source>
        <strain evidence="6 7">28bB2T</strain>
    </source>
</reference>
<dbReference type="PANTHER" id="PTHR47506:SF1">
    <property type="entry name" value="HTH-TYPE TRANSCRIPTIONAL REGULATOR YJDC"/>
    <property type="match status" value="1"/>
</dbReference>